<reference evidence="4 5" key="1">
    <citation type="journal article" date="2016" name="Environ. Microbiol.">
        <title>Genomic resolution of a cold subsurface aquifer community provides metabolic insights for novel microbes adapted to high CO concentrations.</title>
        <authorList>
            <person name="Probst A.J."/>
            <person name="Castelle C.J."/>
            <person name="Singh A."/>
            <person name="Brown C.T."/>
            <person name="Anantharaman K."/>
            <person name="Sharon I."/>
            <person name="Hug L.A."/>
            <person name="Burstein D."/>
            <person name="Emerson J.B."/>
            <person name="Thomas B.C."/>
            <person name="Banfield J.F."/>
        </authorList>
    </citation>
    <scope>NUCLEOTIDE SEQUENCE [LARGE SCALE GENOMIC DNA]</scope>
    <source>
        <strain evidence="4">CG1_02_37_22</strain>
    </source>
</reference>
<dbReference type="Gene3D" id="3.30.950.30">
    <property type="entry name" value="Schlafen, AAA domain"/>
    <property type="match status" value="1"/>
</dbReference>
<feature type="domain" description="Schlafen AlbA-2" evidence="3">
    <location>
        <begin position="14"/>
        <end position="124"/>
    </location>
</feature>
<dbReference type="InterPro" id="IPR042371">
    <property type="entry name" value="Z_dom"/>
</dbReference>
<dbReference type="STRING" id="1805209.AUJ73_00475"/>
<dbReference type="Pfam" id="PF02295">
    <property type="entry name" value="z-alpha"/>
    <property type="match status" value="1"/>
</dbReference>
<dbReference type="EMBL" id="MNUY01000008">
    <property type="protein sequence ID" value="OIO15497.1"/>
    <property type="molecule type" value="Genomic_DNA"/>
</dbReference>
<dbReference type="GO" id="GO:0003726">
    <property type="term" value="F:double-stranded RNA adenosine deaminase activity"/>
    <property type="evidence" value="ECO:0007669"/>
    <property type="project" value="InterPro"/>
</dbReference>
<dbReference type="Gene3D" id="1.10.10.10">
    <property type="entry name" value="Winged helix-like DNA-binding domain superfamily/Winged helix DNA-binding domain"/>
    <property type="match status" value="1"/>
</dbReference>
<feature type="domain" description="Z-binding" evidence="2">
    <location>
        <begin position="476"/>
        <end position="522"/>
    </location>
</feature>
<dbReference type="GO" id="GO:0003723">
    <property type="term" value="F:RNA binding"/>
    <property type="evidence" value="ECO:0007669"/>
    <property type="project" value="UniProtKB-KW"/>
</dbReference>
<accession>A0A1J4TWC1</accession>
<evidence type="ECO:0008006" key="6">
    <source>
        <dbReference type="Google" id="ProtNLM"/>
    </source>
</evidence>
<dbReference type="InterPro" id="IPR038475">
    <property type="entry name" value="RecG_C_sf"/>
</dbReference>
<dbReference type="PANTHER" id="PTHR30595:SF6">
    <property type="entry name" value="SCHLAFEN ALBA-2 DOMAIN-CONTAINING PROTEIN"/>
    <property type="match status" value="1"/>
</dbReference>
<dbReference type="Gene3D" id="3.30.565.60">
    <property type="match status" value="1"/>
</dbReference>
<evidence type="ECO:0000259" key="2">
    <source>
        <dbReference type="Pfam" id="PF02295"/>
    </source>
</evidence>
<evidence type="ECO:0000259" key="3">
    <source>
        <dbReference type="Pfam" id="PF04326"/>
    </source>
</evidence>
<dbReference type="AlphaFoldDB" id="A0A1J4TWC1"/>
<dbReference type="InterPro" id="IPR007421">
    <property type="entry name" value="Schlafen_AlbA_2_dom"/>
</dbReference>
<evidence type="ECO:0000256" key="1">
    <source>
        <dbReference type="ARBA" id="ARBA00022884"/>
    </source>
</evidence>
<gene>
    <name evidence="4" type="ORF">AUJ73_00475</name>
</gene>
<proteinExistence type="predicted"/>
<keyword evidence="1" id="KW-0694">RNA-binding</keyword>
<organism evidence="4 5">
    <name type="scientific">Candidatus Gottesmanbacteria bacterium CG1_02_37_22</name>
    <dbReference type="NCBI Taxonomy" id="1805209"/>
    <lineage>
        <taxon>Bacteria</taxon>
        <taxon>Candidatus Gottesmaniibacteriota</taxon>
    </lineage>
</organism>
<dbReference type="InterPro" id="IPR036390">
    <property type="entry name" value="WH_DNA-bd_sf"/>
</dbReference>
<dbReference type="SUPFAM" id="SSF46785">
    <property type="entry name" value="Winged helix' DNA-binding domain"/>
    <property type="match status" value="1"/>
</dbReference>
<evidence type="ECO:0000313" key="5">
    <source>
        <dbReference type="Proteomes" id="UP000183120"/>
    </source>
</evidence>
<dbReference type="PANTHER" id="PTHR30595">
    <property type="entry name" value="GLPR-RELATED TRANSCRIPTIONAL REPRESSOR"/>
    <property type="match status" value="1"/>
</dbReference>
<dbReference type="Pfam" id="PF04326">
    <property type="entry name" value="SLFN_AlbA_2"/>
    <property type="match status" value="1"/>
</dbReference>
<dbReference type="Proteomes" id="UP000183120">
    <property type="component" value="Unassembled WGS sequence"/>
</dbReference>
<name>A0A1J4TWC1_9BACT</name>
<comment type="caution">
    <text evidence="4">The sequence shown here is derived from an EMBL/GenBank/DDBJ whole genome shotgun (WGS) entry which is preliminary data.</text>
</comment>
<sequence length="535" mass="61766">MTIEDLENLLKNIESRNIEYKKALGSFSDNDLFDYCAALANEGGGQLVLGITNQRAIFGTSVYINSLPRKEGELFRVLNINIRTEEINHPSGRVVIFHIPSRPRGQIIRSRGKYIYPMRSGESLTEMDQETIKQIFAEVSPDWSTQVLSSITIPDLDHQAIDNLRRKWAIKTGNSKIELFNDEKVIRSLELMNDYGVTNAAVLLVGKKSLIDKILPCAEIIFEWRQDPKKIAYDYREEWRKPFLLIYEQLWQVLNQRNLRIPFQEGFIQREIYAFTEKPIREAILNAITHRDYTITTQSIFIKASPESFIIQSPGGLVSPVTIDTIITKSAWRNRRIAEVFQQIGLVERSGQGIDEIYEQTIKEGKGFPSFAGTDKYSVQLTIPAVVKDPEFILYLEKIINQRQINLSFEEIYELEQIHEKGVLQNPIFRSKFLEHNLIEKSGSGKGTRYLLSKQFYEYSNQRGEYTKIKGISRDQKKQLILNHLTDFSKVTTSDLQKALEMSQRDVNNLLQELKKKGNIRHNGSRRGGHWELIS</sequence>
<evidence type="ECO:0000313" key="4">
    <source>
        <dbReference type="EMBL" id="OIO15497.1"/>
    </source>
</evidence>
<protein>
    <recommendedName>
        <fullName evidence="6">Transcriptional regulator</fullName>
    </recommendedName>
</protein>
<dbReference type="Pfam" id="PF13749">
    <property type="entry name" value="HATPase_c_4"/>
    <property type="match status" value="1"/>
</dbReference>
<dbReference type="InterPro" id="IPR038461">
    <property type="entry name" value="Schlafen_AlbA_2_dom_sf"/>
</dbReference>
<dbReference type="InterPro" id="IPR036388">
    <property type="entry name" value="WH-like_DNA-bd_sf"/>
</dbReference>